<dbReference type="EMBL" id="MF417841">
    <property type="protein sequence ID" value="ASN67441.1"/>
    <property type="molecule type" value="Genomic_DNA"/>
</dbReference>
<protein>
    <recommendedName>
        <fullName evidence="2">Head-to-tail stopper</fullName>
    </recommendedName>
</protein>
<gene>
    <name evidence="1" type="ORF">7S11_3</name>
</gene>
<name>A0A2H4J5S1_9CAUD</name>
<organism evidence="1">
    <name type="scientific">uncultured Caudovirales phage</name>
    <dbReference type="NCBI Taxonomy" id="2100421"/>
    <lineage>
        <taxon>Viruses</taxon>
        <taxon>Duplodnaviria</taxon>
        <taxon>Heunggongvirae</taxon>
        <taxon>Uroviricota</taxon>
        <taxon>Caudoviricetes</taxon>
        <taxon>Peduoviridae</taxon>
        <taxon>Maltschvirus</taxon>
        <taxon>Maltschvirus maltsch</taxon>
    </lineage>
</organism>
<sequence length="111" mass="12256">MLPALFTVSVKAFKADSEDELGNPIESWAPPVPLKVYGWSAPRSTEPKLAGHDRVVVDVELLAPEGFLVRPRDRVLLEGGEFEVIGYPEDYNHGPFGFRPGLVVNLQRVEG</sequence>
<evidence type="ECO:0000313" key="1">
    <source>
        <dbReference type="EMBL" id="ASN67441.1"/>
    </source>
</evidence>
<evidence type="ECO:0008006" key="2">
    <source>
        <dbReference type="Google" id="ProtNLM"/>
    </source>
</evidence>
<reference evidence="1" key="1">
    <citation type="submission" date="2017-06" db="EMBL/GenBank/DDBJ databases">
        <title>Novel phages from South African skin metaviromes.</title>
        <authorList>
            <person name="van Zyl L.J."/>
            <person name="Abrahams Y."/>
            <person name="Stander E.A."/>
            <person name="Kirby B.M."/>
            <person name="Clavaud C."/>
            <person name="Farcet C."/>
            <person name="Breton L."/>
            <person name="Trindade M.I."/>
        </authorList>
    </citation>
    <scope>NUCLEOTIDE SEQUENCE</scope>
</reference>
<accession>A0A2H4J5S1</accession>
<proteinExistence type="predicted"/>